<dbReference type="InterPro" id="IPR029056">
    <property type="entry name" value="Ribokinase-like"/>
</dbReference>
<dbReference type="PROSITE" id="PS01050">
    <property type="entry name" value="YJEF_C_2"/>
    <property type="match status" value="1"/>
</dbReference>
<evidence type="ECO:0000256" key="4">
    <source>
        <dbReference type="ARBA" id="ARBA00009524"/>
    </source>
</evidence>
<comment type="catalytic activity">
    <reaction evidence="1 18 19">
        <text>(6R)-NADHX = (6S)-NADHX</text>
        <dbReference type="Rhea" id="RHEA:32215"/>
        <dbReference type="ChEBI" id="CHEBI:64074"/>
        <dbReference type="ChEBI" id="CHEBI:64075"/>
        <dbReference type="EC" id="5.1.99.6"/>
    </reaction>
</comment>
<comment type="similarity">
    <text evidence="17">Belongs to the NnrD/CARKD family.</text>
</comment>
<dbReference type="PROSITE" id="PS51383">
    <property type="entry name" value="YJEF_C_3"/>
    <property type="match status" value="1"/>
</dbReference>
<dbReference type="Gene3D" id="3.40.50.10260">
    <property type="entry name" value="YjeF N-terminal domain"/>
    <property type="match status" value="1"/>
</dbReference>
<dbReference type="Gene3D" id="3.40.1190.20">
    <property type="match status" value="1"/>
</dbReference>
<evidence type="ECO:0000313" key="23">
    <source>
        <dbReference type="Proteomes" id="UP000670947"/>
    </source>
</evidence>
<keyword evidence="23" id="KW-1185">Reference proteome</keyword>
<evidence type="ECO:0000256" key="3">
    <source>
        <dbReference type="ARBA" id="ARBA00006001"/>
    </source>
</evidence>
<evidence type="ECO:0000256" key="16">
    <source>
        <dbReference type="ARBA" id="ARBA00049209"/>
    </source>
</evidence>
<feature type="binding site" evidence="17">
    <location>
        <position position="400"/>
    </location>
    <ligand>
        <name>(6S)-NADPHX</name>
        <dbReference type="ChEBI" id="CHEBI:64076"/>
    </ligand>
</feature>
<feature type="binding site" evidence="17">
    <location>
        <position position="268"/>
    </location>
    <ligand>
        <name>(6S)-NADPHX</name>
        <dbReference type="ChEBI" id="CHEBI:64076"/>
    </ligand>
</feature>
<gene>
    <name evidence="17" type="primary">nnrD</name>
    <name evidence="18" type="synonym">nnrE</name>
    <name evidence="22" type="ORF">I8J29_30270</name>
</gene>
<feature type="domain" description="YjeF N-terminal" evidence="21">
    <location>
        <begin position="9"/>
        <end position="218"/>
    </location>
</feature>
<evidence type="ECO:0000256" key="14">
    <source>
        <dbReference type="ARBA" id="ARBA00025153"/>
    </source>
</evidence>
<evidence type="ECO:0000256" key="9">
    <source>
        <dbReference type="ARBA" id="ARBA00022958"/>
    </source>
</evidence>
<keyword evidence="8 17" id="KW-0521">NADP</keyword>
<evidence type="ECO:0000256" key="17">
    <source>
        <dbReference type="HAMAP-Rule" id="MF_01965"/>
    </source>
</evidence>
<keyword evidence="7 17" id="KW-0067">ATP-binding</keyword>
<protein>
    <recommendedName>
        <fullName evidence="19">Bifunctional NAD(P)H-hydrate repair enzyme</fullName>
    </recommendedName>
    <alternativeName>
        <fullName evidence="19">Nicotinamide nucleotide repair protein</fullName>
    </alternativeName>
    <domain>
        <recommendedName>
            <fullName evidence="19">ADP-dependent (S)-NAD(P)H-hydrate dehydratase</fullName>
            <ecNumber evidence="19">4.2.1.136</ecNumber>
        </recommendedName>
        <alternativeName>
            <fullName evidence="19">ADP-dependent NAD(P)HX dehydratase</fullName>
        </alternativeName>
    </domain>
    <domain>
        <recommendedName>
            <fullName evidence="19">NAD(P)H-hydrate epimerase</fullName>
            <ecNumber evidence="19">5.1.99.6</ecNumber>
        </recommendedName>
    </domain>
</protein>
<evidence type="ECO:0000259" key="21">
    <source>
        <dbReference type="PROSITE" id="PS51385"/>
    </source>
</evidence>
<feature type="binding site" evidence="17">
    <location>
        <position position="467"/>
    </location>
    <ligand>
        <name>(6S)-NADPHX</name>
        <dbReference type="ChEBI" id="CHEBI:64076"/>
    </ligand>
</feature>
<dbReference type="EC" id="4.2.1.136" evidence="19"/>
<comment type="catalytic activity">
    <reaction evidence="2 18 19">
        <text>(6R)-NADPHX = (6S)-NADPHX</text>
        <dbReference type="Rhea" id="RHEA:32227"/>
        <dbReference type="ChEBI" id="CHEBI:64076"/>
        <dbReference type="ChEBI" id="CHEBI:64077"/>
        <dbReference type="EC" id="5.1.99.6"/>
    </reaction>
</comment>
<comment type="cofactor">
    <cofactor evidence="17">
        <name>Mg(2+)</name>
        <dbReference type="ChEBI" id="CHEBI:18420"/>
    </cofactor>
</comment>
<keyword evidence="12 17" id="KW-0456">Lyase</keyword>
<dbReference type="InterPro" id="IPR017953">
    <property type="entry name" value="Carbohydrate_kinase_pred_CS"/>
</dbReference>
<feature type="binding site" evidence="18">
    <location>
        <position position="143"/>
    </location>
    <ligand>
        <name>(6S)-NADPHX</name>
        <dbReference type="ChEBI" id="CHEBI:64076"/>
    </ligand>
</feature>
<comment type="caution">
    <text evidence="22">The sequence shown here is derived from an EMBL/GenBank/DDBJ whole genome shotgun (WGS) entry which is preliminary data.</text>
</comment>
<dbReference type="PROSITE" id="PS51385">
    <property type="entry name" value="YJEF_N"/>
    <property type="match status" value="1"/>
</dbReference>
<dbReference type="InterPro" id="IPR000631">
    <property type="entry name" value="CARKD"/>
</dbReference>
<dbReference type="NCBIfam" id="TIGR00197">
    <property type="entry name" value="yjeF_nterm"/>
    <property type="match status" value="1"/>
</dbReference>
<feature type="binding site" evidence="18">
    <location>
        <position position="128"/>
    </location>
    <ligand>
        <name>K(+)</name>
        <dbReference type="ChEBI" id="CHEBI:29103"/>
    </ligand>
</feature>
<comment type="catalytic activity">
    <reaction evidence="15 17 19">
        <text>(6S)-NADHX + ADP = AMP + phosphate + NADH + H(+)</text>
        <dbReference type="Rhea" id="RHEA:32223"/>
        <dbReference type="ChEBI" id="CHEBI:15378"/>
        <dbReference type="ChEBI" id="CHEBI:43474"/>
        <dbReference type="ChEBI" id="CHEBI:57945"/>
        <dbReference type="ChEBI" id="CHEBI:64074"/>
        <dbReference type="ChEBI" id="CHEBI:456215"/>
        <dbReference type="ChEBI" id="CHEBI:456216"/>
        <dbReference type="EC" id="4.2.1.136"/>
    </reaction>
</comment>
<evidence type="ECO:0000256" key="19">
    <source>
        <dbReference type="PIRNR" id="PIRNR017184"/>
    </source>
</evidence>
<keyword evidence="13" id="KW-0511">Multifunctional enzyme</keyword>
<evidence type="ECO:0000256" key="11">
    <source>
        <dbReference type="ARBA" id="ARBA00023235"/>
    </source>
</evidence>
<dbReference type="NCBIfam" id="TIGR00196">
    <property type="entry name" value="yjeF_cterm"/>
    <property type="match status" value="1"/>
</dbReference>
<keyword evidence="10 17" id="KW-0520">NAD</keyword>
<evidence type="ECO:0000256" key="13">
    <source>
        <dbReference type="ARBA" id="ARBA00023268"/>
    </source>
</evidence>
<dbReference type="EMBL" id="JAGGDJ010000059">
    <property type="protein sequence ID" value="MBO7748480.1"/>
    <property type="molecule type" value="Genomic_DNA"/>
</dbReference>
<feature type="binding site" evidence="17">
    <location>
        <position position="339"/>
    </location>
    <ligand>
        <name>(6S)-NADPHX</name>
        <dbReference type="ChEBI" id="CHEBI:64076"/>
    </ligand>
</feature>
<feature type="binding site" evidence="18">
    <location>
        <position position="161"/>
    </location>
    <ligand>
        <name>(6S)-NADPHX</name>
        <dbReference type="ChEBI" id="CHEBI:64076"/>
    </ligand>
</feature>
<dbReference type="CDD" id="cd01171">
    <property type="entry name" value="YXKO-related"/>
    <property type="match status" value="1"/>
</dbReference>
<sequence length="520" mass="52763">MYLVTSDEMRRLDRQTIDEFGIPALALMENAGRAIAEEAVRLLAGAGKPRGAWAILVGKGNNGGDGLVCARHLRELGHDAVLVYAVPPEQLAGEAAAQRDIAERLGIPARAFADAGAAAWDGCDGLVDALLGTGTAGAPREPYAALIRAANASGLPIVAADIPSGLNADTGETAEPCIRAAVTVALALAKRGLLQHPGAEAAGRVVVRPIGIPEALAAAMDVRAFALGERTFREKLGLAWPLRRQADAHKGTYGHALVAAGSRAMSGAGLLAAKAALRAGSGLVSWALPEALALPMAGRLPEAMLHGVPDDGRGDWRAAPPEALAALAAGKQALVIGPGLGRWEGDGAWLRAVWEAADGVPLVADADALNMLAAAGEQGGGGELFAAWPRRKAPVVLTPHPGEMARLCGLSVREVQRDRIGLAQRFAERHGVTLALKGARTVVATPDGTAYVNATGNPGMATGGSGDVLAGIIGGLLAQGLTAEQAAAAGVYLHGEAGDRAAAARATEAGLIAGDIIEAL</sequence>
<evidence type="ECO:0000256" key="6">
    <source>
        <dbReference type="ARBA" id="ARBA00022741"/>
    </source>
</evidence>
<evidence type="ECO:0000256" key="18">
    <source>
        <dbReference type="HAMAP-Rule" id="MF_01966"/>
    </source>
</evidence>
<dbReference type="Pfam" id="PF01256">
    <property type="entry name" value="Carb_kinase"/>
    <property type="match status" value="1"/>
</dbReference>
<dbReference type="PANTHER" id="PTHR12592">
    <property type="entry name" value="ATP-DEPENDENT (S)-NAD(P)H-HYDRATE DEHYDRATASE FAMILY MEMBER"/>
    <property type="match status" value="1"/>
</dbReference>
<feature type="binding site" evidence="18">
    <location>
        <begin position="61"/>
        <end position="65"/>
    </location>
    <ligand>
        <name>(6S)-NADPHX</name>
        <dbReference type="ChEBI" id="CHEBI:64076"/>
    </ligand>
</feature>
<evidence type="ECO:0000256" key="7">
    <source>
        <dbReference type="ARBA" id="ARBA00022840"/>
    </source>
</evidence>
<keyword evidence="11 18" id="KW-0413">Isomerase</keyword>
<evidence type="ECO:0000256" key="12">
    <source>
        <dbReference type="ARBA" id="ARBA00023239"/>
    </source>
</evidence>
<evidence type="ECO:0000256" key="2">
    <source>
        <dbReference type="ARBA" id="ARBA00000909"/>
    </source>
</evidence>
<dbReference type="InterPro" id="IPR036652">
    <property type="entry name" value="YjeF_N_dom_sf"/>
</dbReference>
<comment type="subunit">
    <text evidence="17">Homotetramer.</text>
</comment>
<dbReference type="PIRSF" id="PIRSF017184">
    <property type="entry name" value="Nnr"/>
    <property type="match status" value="1"/>
</dbReference>
<comment type="similarity">
    <text evidence="18">Belongs to the NnrE/AIBP family.</text>
</comment>
<feature type="binding site" evidence="17">
    <location>
        <begin position="437"/>
        <end position="441"/>
    </location>
    <ligand>
        <name>AMP</name>
        <dbReference type="ChEBI" id="CHEBI:456215"/>
    </ligand>
</feature>
<comment type="similarity">
    <text evidence="3 19">In the N-terminal section; belongs to the NnrE/AIBP family.</text>
</comment>
<comment type="function">
    <text evidence="14 19">Bifunctional enzyme that catalyzes the epimerization of the S- and R-forms of NAD(P)HX and the dehydration of the S-form of NAD(P)HX at the expense of ADP, which is converted to AMP. This allows the repair of both epimers of NAD(P)HX, a damaged form of NAD(P)H that is a result of enzymatic or heat-dependent hydration.</text>
</comment>
<dbReference type="Proteomes" id="UP000670947">
    <property type="component" value="Unassembled WGS sequence"/>
</dbReference>
<evidence type="ECO:0000256" key="8">
    <source>
        <dbReference type="ARBA" id="ARBA00022857"/>
    </source>
</evidence>
<evidence type="ECO:0000256" key="15">
    <source>
        <dbReference type="ARBA" id="ARBA00048238"/>
    </source>
</evidence>
<evidence type="ECO:0000256" key="10">
    <source>
        <dbReference type="ARBA" id="ARBA00023027"/>
    </source>
</evidence>
<reference evidence="22 23" key="1">
    <citation type="submission" date="2021-03" db="EMBL/GenBank/DDBJ databases">
        <title>Paenibacillus artemisicola MWE-103 whole genome sequence.</title>
        <authorList>
            <person name="Ham Y.J."/>
        </authorList>
    </citation>
    <scope>NUCLEOTIDE SEQUENCE [LARGE SCALE GENOMIC DNA]</scope>
    <source>
        <strain evidence="22 23">MWE-103</strain>
    </source>
</reference>
<feature type="binding site" evidence="18">
    <location>
        <position position="62"/>
    </location>
    <ligand>
        <name>K(+)</name>
        <dbReference type="ChEBI" id="CHEBI:29103"/>
    </ligand>
</feature>
<comment type="catalytic activity">
    <reaction evidence="16 17 19">
        <text>(6S)-NADPHX + ADP = AMP + phosphate + NADPH + H(+)</text>
        <dbReference type="Rhea" id="RHEA:32235"/>
        <dbReference type="ChEBI" id="CHEBI:15378"/>
        <dbReference type="ChEBI" id="CHEBI:43474"/>
        <dbReference type="ChEBI" id="CHEBI:57783"/>
        <dbReference type="ChEBI" id="CHEBI:64076"/>
        <dbReference type="ChEBI" id="CHEBI:456215"/>
        <dbReference type="ChEBI" id="CHEBI:456216"/>
        <dbReference type="EC" id="4.2.1.136"/>
    </reaction>
</comment>
<keyword evidence="6 17" id="KW-0547">Nucleotide-binding</keyword>
<feature type="binding site" evidence="18">
    <location>
        <position position="164"/>
    </location>
    <ligand>
        <name>K(+)</name>
        <dbReference type="ChEBI" id="CHEBI:29103"/>
    </ligand>
</feature>
<comment type="similarity">
    <text evidence="4 19">In the C-terminal section; belongs to the NnrD/CARKD family.</text>
</comment>
<dbReference type="SUPFAM" id="SSF64153">
    <property type="entry name" value="YjeF N-terminal domain-like"/>
    <property type="match status" value="1"/>
</dbReference>
<evidence type="ECO:0000256" key="1">
    <source>
        <dbReference type="ARBA" id="ARBA00000013"/>
    </source>
</evidence>
<dbReference type="InterPro" id="IPR030677">
    <property type="entry name" value="Nnr"/>
</dbReference>
<evidence type="ECO:0000259" key="20">
    <source>
        <dbReference type="PROSITE" id="PS51383"/>
    </source>
</evidence>
<feature type="binding site" evidence="17">
    <location>
        <position position="466"/>
    </location>
    <ligand>
        <name>AMP</name>
        <dbReference type="ChEBI" id="CHEBI:456215"/>
    </ligand>
</feature>
<dbReference type="PANTHER" id="PTHR12592:SF0">
    <property type="entry name" value="ATP-DEPENDENT (S)-NAD(P)H-HYDRATE DEHYDRATASE"/>
    <property type="match status" value="1"/>
</dbReference>
<dbReference type="EC" id="5.1.99.6" evidence="19"/>
<proteinExistence type="inferred from homology"/>
<organism evidence="22 23">
    <name type="scientific">Paenibacillus artemisiicola</name>
    <dbReference type="NCBI Taxonomy" id="1172618"/>
    <lineage>
        <taxon>Bacteria</taxon>
        <taxon>Bacillati</taxon>
        <taxon>Bacillota</taxon>
        <taxon>Bacilli</taxon>
        <taxon>Bacillales</taxon>
        <taxon>Paenibacillaceae</taxon>
        <taxon>Paenibacillus</taxon>
    </lineage>
</organism>
<keyword evidence="9 18" id="KW-0630">Potassium</keyword>
<dbReference type="HAMAP" id="MF_01965">
    <property type="entry name" value="NADHX_dehydratase"/>
    <property type="match status" value="1"/>
</dbReference>
<evidence type="ECO:0000256" key="5">
    <source>
        <dbReference type="ARBA" id="ARBA00022723"/>
    </source>
</evidence>
<evidence type="ECO:0000313" key="22">
    <source>
        <dbReference type="EMBL" id="MBO7748480.1"/>
    </source>
</evidence>
<dbReference type="SUPFAM" id="SSF53613">
    <property type="entry name" value="Ribokinase-like"/>
    <property type="match status" value="1"/>
</dbReference>
<dbReference type="InterPro" id="IPR004443">
    <property type="entry name" value="YjeF_N_dom"/>
</dbReference>
<dbReference type="HAMAP" id="MF_01966">
    <property type="entry name" value="NADHX_epimerase"/>
    <property type="match status" value="1"/>
</dbReference>
<comment type="cofactor">
    <cofactor evidence="18 19">
        <name>K(+)</name>
        <dbReference type="ChEBI" id="CHEBI:29103"/>
    </cofactor>
    <text evidence="18 19">Binds 1 potassium ion per subunit.</text>
</comment>
<comment type="function">
    <text evidence="17">Catalyzes the dehydration of the S-form of NAD(P)HX at the expense of ADP, which is converted to AMP. Together with NAD(P)HX epimerase, which catalyzes the epimerization of the S- and R-forms, the enzyme allows the repair of both epimers of NAD(P)HX, a damaged form of NAD(P)H that is a result of enzymatic or heat-dependent hydration.</text>
</comment>
<accession>A0ABS3WK23</accession>
<dbReference type="Pfam" id="PF03853">
    <property type="entry name" value="YjeF_N"/>
    <property type="match status" value="1"/>
</dbReference>
<name>A0ABS3WK23_9BACL</name>
<feature type="domain" description="YjeF C-terminal" evidence="20">
    <location>
        <begin position="233"/>
        <end position="520"/>
    </location>
</feature>
<keyword evidence="5 18" id="KW-0479">Metal-binding</keyword>
<comment type="function">
    <text evidence="18">Catalyzes the epimerization of the S- and R-forms of NAD(P)HX, a damaged form of NAD(P)H that is a result of enzymatic or heat-dependent hydration. This is a prerequisite for the S-specific NAD(P)H-hydrate dehydratase to allow the repair of both epimers of NAD(P)HX.</text>
</comment>
<dbReference type="RefSeq" id="WP_208851035.1">
    <property type="nucleotide sequence ID" value="NZ_JAGGDJ010000059.1"/>
</dbReference>
<feature type="binding site" evidence="18">
    <location>
        <begin position="132"/>
        <end position="138"/>
    </location>
    <ligand>
        <name>(6S)-NADPHX</name>
        <dbReference type="ChEBI" id="CHEBI:64076"/>
    </ligand>
</feature>